<dbReference type="OrthoDB" id="2497350at2759"/>
<feature type="transmembrane region" description="Helical" evidence="2">
    <location>
        <begin position="12"/>
        <end position="36"/>
    </location>
</feature>
<keyword evidence="2" id="KW-1133">Transmembrane helix</keyword>
<gene>
    <name evidence="3" type="ORF">PGT21_013812</name>
    <name evidence="4" type="ORF">PGTUg99_025393</name>
</gene>
<evidence type="ECO:0000313" key="5">
    <source>
        <dbReference type="Proteomes" id="UP000324748"/>
    </source>
</evidence>
<protein>
    <submittedName>
        <fullName evidence="3">Uncharacterized protein</fullName>
    </submittedName>
</protein>
<comment type="caution">
    <text evidence="3">The sequence shown here is derived from an EMBL/GenBank/DDBJ whole genome shotgun (WGS) entry which is preliminary data.</text>
</comment>
<dbReference type="EMBL" id="VDEP01000036">
    <property type="protein sequence ID" value="KAA1136058.1"/>
    <property type="molecule type" value="Genomic_DNA"/>
</dbReference>
<feature type="compositionally biased region" description="Basic and acidic residues" evidence="1">
    <location>
        <begin position="109"/>
        <end position="123"/>
    </location>
</feature>
<feature type="region of interest" description="Disordered" evidence="1">
    <location>
        <begin position="146"/>
        <end position="177"/>
    </location>
</feature>
<evidence type="ECO:0000313" key="3">
    <source>
        <dbReference type="EMBL" id="KAA1085647.1"/>
    </source>
</evidence>
<keyword evidence="5" id="KW-1185">Reference proteome</keyword>
<evidence type="ECO:0000256" key="1">
    <source>
        <dbReference type="SAM" id="MobiDB-lite"/>
    </source>
</evidence>
<proteinExistence type="predicted"/>
<dbReference type="Proteomes" id="UP000325313">
    <property type="component" value="Unassembled WGS sequence"/>
</dbReference>
<accession>A0A5B0N8L6</accession>
<keyword evidence="2" id="KW-0472">Membrane</keyword>
<reference evidence="5 6" key="1">
    <citation type="submission" date="2019-05" db="EMBL/GenBank/DDBJ databases">
        <title>Emergence of the Ug99 lineage of the wheat stem rust pathogen through somatic hybridization.</title>
        <authorList>
            <person name="Li F."/>
            <person name="Upadhyaya N.M."/>
            <person name="Sperschneider J."/>
            <person name="Matny O."/>
            <person name="Nguyen-Phuc H."/>
            <person name="Mago R."/>
            <person name="Raley C."/>
            <person name="Miller M.E."/>
            <person name="Silverstein K.A.T."/>
            <person name="Henningsen E."/>
            <person name="Hirsch C.D."/>
            <person name="Visser B."/>
            <person name="Pretorius Z.A."/>
            <person name="Steffenson B.J."/>
            <person name="Schwessinger B."/>
            <person name="Dodds P.N."/>
            <person name="Figueroa M."/>
        </authorList>
    </citation>
    <scope>NUCLEOTIDE SEQUENCE [LARGE SCALE GENOMIC DNA]</scope>
    <source>
        <strain evidence="3">21-0</strain>
        <strain evidence="4 6">Ug99</strain>
    </source>
</reference>
<feature type="region of interest" description="Disordered" evidence="1">
    <location>
        <begin position="47"/>
        <end position="124"/>
    </location>
</feature>
<dbReference type="AlphaFoldDB" id="A0A5B0N8L6"/>
<sequence length="271" mass="30456">MSSPNPENGHQTVSSFGVFAVLLGMIIGGFLLAYMISCLQSWIDKRPQKPRQETGNPKPSVVEKPIGPQKDLEAGTVISDQPATTQQDTRRSFSSIRRPGILRWSQVSERPKRDSQSLKEKISRPTRLLPTEASYLVVRSPLDFPFANNRSSPRRSLDSQRLHHHISRRRETDLSSGKTAAELTNQTIVALADSPFQKGQTKRTVVWFDQISRQESPLHSRGSRTNSLPSSWDEILHSPSTVDDEPPREARHRLGSVSELWLDFQTQLATG</sequence>
<evidence type="ECO:0000313" key="6">
    <source>
        <dbReference type="Proteomes" id="UP000325313"/>
    </source>
</evidence>
<evidence type="ECO:0000313" key="4">
    <source>
        <dbReference type="EMBL" id="KAA1136058.1"/>
    </source>
</evidence>
<dbReference type="Proteomes" id="UP000324748">
    <property type="component" value="Unassembled WGS sequence"/>
</dbReference>
<evidence type="ECO:0000256" key="2">
    <source>
        <dbReference type="SAM" id="Phobius"/>
    </source>
</evidence>
<organism evidence="3 5">
    <name type="scientific">Puccinia graminis f. sp. tritici</name>
    <dbReference type="NCBI Taxonomy" id="56615"/>
    <lineage>
        <taxon>Eukaryota</taxon>
        <taxon>Fungi</taxon>
        <taxon>Dikarya</taxon>
        <taxon>Basidiomycota</taxon>
        <taxon>Pucciniomycotina</taxon>
        <taxon>Pucciniomycetes</taxon>
        <taxon>Pucciniales</taxon>
        <taxon>Pucciniaceae</taxon>
        <taxon>Puccinia</taxon>
    </lineage>
</organism>
<feature type="compositionally biased region" description="Polar residues" evidence="1">
    <location>
        <begin position="78"/>
        <end position="95"/>
    </location>
</feature>
<dbReference type="EMBL" id="VSWC01000106">
    <property type="protein sequence ID" value="KAA1085647.1"/>
    <property type="molecule type" value="Genomic_DNA"/>
</dbReference>
<name>A0A5B0N8L6_PUCGR</name>
<keyword evidence="2" id="KW-0812">Transmembrane</keyword>